<evidence type="ECO:0000313" key="1">
    <source>
        <dbReference type="EMBL" id="KAB7661351.1"/>
    </source>
</evidence>
<accession>A0A6I1ER25</accession>
<comment type="caution">
    <text evidence="1">The sequence shown here is derived from an EMBL/GenBank/DDBJ whole genome shotgun (WGS) entry which is preliminary data.</text>
</comment>
<dbReference type="Proteomes" id="UP000430564">
    <property type="component" value="Unassembled WGS sequence"/>
</dbReference>
<dbReference type="OrthoDB" id="9813719at2"/>
<name>A0A6I1ER25_9BURK</name>
<sequence>MKNLIWRVLHADAFVFDAEMVSLLLEIAAFKGSWMAWRSLAPDRLRAIDCMVLVESVGASLRLAGSRISDADLGRITALHLI</sequence>
<protein>
    <submittedName>
        <fullName evidence="1">Uncharacterized protein</fullName>
    </submittedName>
</protein>
<dbReference type="EMBL" id="WEHX01000019">
    <property type="protein sequence ID" value="KAB7661351.1"/>
    <property type="molecule type" value="Genomic_DNA"/>
</dbReference>
<dbReference type="RefSeq" id="WP_152158029.1">
    <property type="nucleotide sequence ID" value="NZ_WEHX01000019.1"/>
</dbReference>
<dbReference type="AlphaFoldDB" id="A0A6I1ER25"/>
<gene>
    <name evidence="1" type="ORF">GBM95_04705</name>
</gene>
<organism evidence="1 2">
    <name type="scientific">Sutterella seckii</name>
    <dbReference type="NCBI Taxonomy" id="1944635"/>
    <lineage>
        <taxon>Bacteria</taxon>
        <taxon>Pseudomonadati</taxon>
        <taxon>Pseudomonadota</taxon>
        <taxon>Betaproteobacteria</taxon>
        <taxon>Burkholderiales</taxon>
        <taxon>Sutterellaceae</taxon>
        <taxon>Sutterella</taxon>
    </lineage>
</organism>
<reference evidence="1 2" key="1">
    <citation type="submission" date="2019-10" db="EMBL/GenBank/DDBJ databases">
        <title>Genome diversity of Sutterella seckii.</title>
        <authorList>
            <person name="Chaplin A.V."/>
            <person name="Sokolova S.R."/>
            <person name="Mosin K.A."/>
            <person name="Ivanova E.L."/>
            <person name="Kochetkova T.O."/>
            <person name="Goltsov A.Y."/>
            <person name="Trofimov D.Y."/>
            <person name="Efimov B.A."/>
        </authorList>
    </citation>
    <scope>NUCLEOTIDE SEQUENCE [LARGE SCALE GENOMIC DNA]</scope>
    <source>
        <strain evidence="1 2">ASD393</strain>
    </source>
</reference>
<proteinExistence type="predicted"/>
<evidence type="ECO:0000313" key="2">
    <source>
        <dbReference type="Proteomes" id="UP000430564"/>
    </source>
</evidence>